<dbReference type="Gene3D" id="3.40.50.720">
    <property type="entry name" value="NAD(P)-binding Rossmann-like Domain"/>
    <property type="match status" value="1"/>
</dbReference>
<dbReference type="Gene3D" id="3.20.20.80">
    <property type="entry name" value="Glycosidases"/>
    <property type="match status" value="1"/>
</dbReference>
<dbReference type="InterPro" id="IPR000322">
    <property type="entry name" value="Glyco_hydro_31_TIM"/>
</dbReference>
<dbReference type="InterPro" id="IPR002347">
    <property type="entry name" value="SDR_fam"/>
</dbReference>
<dbReference type="AlphaFoldDB" id="A0AAJ7RR89"/>
<dbReference type="PROSITE" id="PS00061">
    <property type="entry name" value="ADH_SHORT"/>
    <property type="match status" value="1"/>
</dbReference>
<dbReference type="InterPro" id="IPR013780">
    <property type="entry name" value="Glyco_hydro_b"/>
</dbReference>
<dbReference type="Proteomes" id="UP000694920">
    <property type="component" value="Unplaced"/>
</dbReference>
<evidence type="ECO:0000256" key="5">
    <source>
        <dbReference type="RuleBase" id="RU361185"/>
    </source>
</evidence>
<evidence type="ECO:0000256" key="3">
    <source>
        <dbReference type="ARBA" id="ARBA00023002"/>
    </source>
</evidence>
<dbReference type="PANTHER" id="PTHR43053:SF4">
    <property type="entry name" value="MYOGENESIS-REGULATING GLYCOSIDASE"/>
    <property type="match status" value="1"/>
</dbReference>
<dbReference type="PRINTS" id="PR00081">
    <property type="entry name" value="GDHRDH"/>
</dbReference>
<evidence type="ECO:0000259" key="6">
    <source>
        <dbReference type="Pfam" id="PF01055"/>
    </source>
</evidence>
<evidence type="ECO:0000313" key="9">
    <source>
        <dbReference type="RefSeq" id="XP_024945122.1"/>
    </source>
</evidence>
<evidence type="ECO:0000313" key="8">
    <source>
        <dbReference type="Proteomes" id="UP000694920"/>
    </source>
</evidence>
<dbReference type="SUPFAM" id="SSF51011">
    <property type="entry name" value="Glycosyl hydrolase domain"/>
    <property type="match status" value="1"/>
</dbReference>
<comment type="similarity">
    <text evidence="1 5">Belongs to the glycosyl hydrolase 31 family.</text>
</comment>
<reference evidence="9" key="1">
    <citation type="submission" date="2025-08" db="UniProtKB">
        <authorList>
            <consortium name="RefSeq"/>
        </authorList>
    </citation>
    <scope>IDENTIFICATION</scope>
</reference>
<accession>A0AAJ7RR89</accession>
<dbReference type="SUPFAM" id="SSF51445">
    <property type="entry name" value="(Trans)glycosidases"/>
    <property type="match status" value="1"/>
</dbReference>
<keyword evidence="3" id="KW-0560">Oxidoreductase</keyword>
<dbReference type="GeneID" id="107272130"/>
<dbReference type="Pfam" id="PF21365">
    <property type="entry name" value="Glyco_hydro_31_3rd"/>
    <property type="match status" value="1"/>
</dbReference>
<evidence type="ECO:0000256" key="2">
    <source>
        <dbReference type="ARBA" id="ARBA00022801"/>
    </source>
</evidence>
<evidence type="ECO:0000256" key="4">
    <source>
        <dbReference type="ARBA" id="ARBA00023295"/>
    </source>
</evidence>
<dbReference type="Pfam" id="PF01055">
    <property type="entry name" value="Glyco_hydro_31_2nd"/>
    <property type="match status" value="1"/>
</dbReference>
<dbReference type="InterPro" id="IPR050985">
    <property type="entry name" value="Alpha-glycosidase_related"/>
</dbReference>
<evidence type="ECO:0000256" key="1">
    <source>
        <dbReference type="ARBA" id="ARBA00007806"/>
    </source>
</evidence>
<dbReference type="GO" id="GO:0016491">
    <property type="term" value="F:oxidoreductase activity"/>
    <property type="evidence" value="ECO:0007669"/>
    <property type="project" value="UniProtKB-KW"/>
</dbReference>
<dbReference type="SUPFAM" id="SSF51735">
    <property type="entry name" value="NAD(P)-binding Rossmann-fold domains"/>
    <property type="match status" value="1"/>
</dbReference>
<dbReference type="Gene3D" id="2.60.40.1180">
    <property type="entry name" value="Golgi alpha-mannosidase II"/>
    <property type="match status" value="1"/>
</dbReference>
<dbReference type="InterPro" id="IPR020904">
    <property type="entry name" value="Sc_DH/Rdtase_CS"/>
</dbReference>
<dbReference type="InterPro" id="IPR036291">
    <property type="entry name" value="NAD(P)-bd_dom_sf"/>
</dbReference>
<dbReference type="CDD" id="cd06592">
    <property type="entry name" value="GH31_NET37"/>
    <property type="match status" value="1"/>
</dbReference>
<evidence type="ECO:0000259" key="7">
    <source>
        <dbReference type="Pfam" id="PF21365"/>
    </source>
</evidence>
<dbReference type="RefSeq" id="XP_024945122.1">
    <property type="nucleotide sequence ID" value="XM_025089354.1"/>
</dbReference>
<dbReference type="PANTHER" id="PTHR43053">
    <property type="entry name" value="GLYCOSIDASE FAMILY 31"/>
    <property type="match status" value="1"/>
</dbReference>
<dbReference type="InterPro" id="IPR017853">
    <property type="entry name" value="GH"/>
</dbReference>
<sequence>MESVSRGIDRWRGKVALVTGAASGIGAAITKALLENGLTVVAVDVDSEGLNRMREQLRDDDLHPMECDLCKEEDLNKVFEYVKCNLGAVNVLVNNAGVTNYAKIIESDRAAFARLLNINVLAAATCASMAVRMMRESNAEGHVFNINSLLGHEIPEGVPDVVDGSGGWNLYPSCKHATVAMTHTIRRELAKIKVPIRVTSISPGLVRTNISGHTPSLKKFFDKLECLEPEDVADGVVYALGTRSKIEHINGRYIFREESLPANQSAVNMWRVHVVGLLVIFLSGIGKSSEPGATFSANLGNRKVNLKEDGENFSVELERADGTKALKILFISEAKSTTTRTSPRFIQDCPDEAVCIQSNDLTRITMTQPDFEVVNIAMHSPGNDTTYRNCIKLDDDVQWFGGPQQKKQFWPVQHMVYQDYAYLPIEDQNAAIAEPYWLNGKGTFIYVNRTVPLFIDQNIYKYQHLCLVAKIDTPYRPRGYVHLNYNVGTFANPRLAHEYAVENFLGKPTDIPDKAMVTYPIWSSWAKYKVSVSDFLMREYAGEILANNFTNSQIEIDDLWETCYGSLTFDTSATKFPNIRNLTTDLHNLGFRVTLWIHPFINVDCTEYYNLALRNGYLVKNINGSVETSWWQGSNATIVDFTNPEAVTWFTGRLNALKESSGIDSFKFDAGEISWLPQPADLTGNLEEQPGIFTALYSKHLSEFGSSIEIRSGWGTQNLPRFVRIIDKDTRWTWDNGLPTLITTTLTMNIAGYVFVLPDMVGGNGYVGDEALISSTPPEKELFIRWLQVNTFLPAIQYSFVPWTYDRETIEICRKYTDLHIEYARVILDIMDEAVSTGAPVNPPIWWVDPDNKEAHKISDEYMLGTTILVAPVIEEGAVTRNIYLPSGHWREEAYSNHTVYVGPTWIYDYPAPLDVLPYFTLVTQSSGTVHIASALFTLLTVIAINI</sequence>
<name>A0AAJ7RR89_CEPCN</name>
<keyword evidence="2 5" id="KW-0378">Hydrolase</keyword>
<proteinExistence type="inferred from homology"/>
<dbReference type="KEGG" id="ccin:107272130"/>
<dbReference type="InterPro" id="IPR048395">
    <property type="entry name" value="Glyco_hydro_31_C"/>
</dbReference>
<feature type="domain" description="Glycoside hydrolase family 31 TIM barrel" evidence="6">
    <location>
        <begin position="545"/>
        <end position="821"/>
    </location>
</feature>
<protein>
    <submittedName>
        <fullName evidence="9">Myogenesis-regulating glycosidase isoform X1</fullName>
    </submittedName>
</protein>
<keyword evidence="4 5" id="KW-0326">Glycosidase</keyword>
<dbReference type="GO" id="GO:0004553">
    <property type="term" value="F:hydrolase activity, hydrolyzing O-glycosyl compounds"/>
    <property type="evidence" value="ECO:0007669"/>
    <property type="project" value="InterPro"/>
</dbReference>
<dbReference type="Pfam" id="PF00106">
    <property type="entry name" value="adh_short"/>
    <property type="match status" value="1"/>
</dbReference>
<gene>
    <name evidence="9" type="primary">LOC107272130</name>
</gene>
<dbReference type="PRINTS" id="PR00080">
    <property type="entry name" value="SDRFAMILY"/>
</dbReference>
<dbReference type="GO" id="GO:0005975">
    <property type="term" value="P:carbohydrate metabolic process"/>
    <property type="evidence" value="ECO:0007669"/>
    <property type="project" value="InterPro"/>
</dbReference>
<feature type="domain" description="Glycosyl hydrolase family 31 C-terminal" evidence="7">
    <location>
        <begin position="838"/>
        <end position="920"/>
    </location>
</feature>
<organism evidence="8 9">
    <name type="scientific">Cephus cinctus</name>
    <name type="common">Wheat stem sawfly</name>
    <dbReference type="NCBI Taxonomy" id="211228"/>
    <lineage>
        <taxon>Eukaryota</taxon>
        <taxon>Metazoa</taxon>
        <taxon>Ecdysozoa</taxon>
        <taxon>Arthropoda</taxon>
        <taxon>Hexapoda</taxon>
        <taxon>Insecta</taxon>
        <taxon>Pterygota</taxon>
        <taxon>Neoptera</taxon>
        <taxon>Endopterygota</taxon>
        <taxon>Hymenoptera</taxon>
        <taxon>Cephoidea</taxon>
        <taxon>Cephidae</taxon>
        <taxon>Cephus</taxon>
    </lineage>
</organism>
<keyword evidence="8" id="KW-1185">Reference proteome</keyword>